<evidence type="ECO:0000256" key="7">
    <source>
        <dbReference type="ARBA" id="ARBA00022989"/>
    </source>
</evidence>
<feature type="region of interest" description="Disordered" evidence="11">
    <location>
        <begin position="414"/>
        <end position="477"/>
    </location>
</feature>
<evidence type="ECO:0000313" key="12">
    <source>
        <dbReference type="Proteomes" id="UP000245320"/>
    </source>
</evidence>
<feature type="compositionally biased region" description="Basic residues" evidence="11">
    <location>
        <begin position="429"/>
        <end position="438"/>
    </location>
</feature>
<keyword evidence="9 10" id="KW-0472">Membrane</keyword>
<keyword evidence="12" id="KW-1185">Reference proteome</keyword>
<evidence type="ECO:0000313" key="13">
    <source>
        <dbReference type="RefSeq" id="XP_033706505.1"/>
    </source>
</evidence>
<keyword evidence="7" id="KW-1133">Transmembrane helix</keyword>
<feature type="compositionally biased region" description="Low complexity" evidence="11">
    <location>
        <begin position="127"/>
        <end position="146"/>
    </location>
</feature>
<evidence type="ECO:0000256" key="3">
    <source>
        <dbReference type="ARBA" id="ARBA00022448"/>
    </source>
</evidence>
<keyword evidence="5" id="KW-0677">Repeat</keyword>
<evidence type="ECO:0000256" key="4">
    <source>
        <dbReference type="ARBA" id="ARBA00022692"/>
    </source>
</evidence>
<name>A0A6J3QVH2_TURTR</name>
<dbReference type="FunFam" id="1.50.40.10:FF:000072">
    <property type="entry name" value="solute carrier family 25 member 47"/>
    <property type="match status" value="1"/>
</dbReference>
<keyword evidence="6" id="KW-0999">Mitochondrion inner membrane</keyword>
<sequence>MEFAAGAIGGVCGVAVGYPLDTVKVRIQTEPKYTGIWHCIRDTYRRERVWGFYRGLSLPVCTVSLVSSVSFGTYRHCLAHVCRFRYGSADAKPAKTDITLSGFASGLVRVFLTSPTEVAKVRLQTQTHTHTQMQTQQRRPSASGPSAAPPTCPAPAVGRAPGPKYRGPLHCLASVAREEGLRGLYKGSLALLFRDGHSFATYFLSYAVLCEQLTPAGRSRPGERGPGPGAVLVVRLSLAGVDVGGGDGLRSHWHPGPPRWEAHCPQQESGQACSGWPWTGHVGGESPGLPHGQAPPWVHTSSPRGPQCGFQPTCLWGPPRRRLGRAGGRWLCRGAGLGRGHPHGRDQVAPAGGWAGPAPLPGPPALRGDQRSGGGAEGALQGAVAQLLPRLPRQHGGLCHLRGRAEAHAGPALIAGAHPPGANPPAASRGRRGWRGRRGVSGSGPQGAIPSADHEEVKGPRAGLRVTGAREKRASGMRMRPPAAVFACGQWLVPAPLPPRPAAPSAPHPSLPAQLSLLGSVLFIPGPQTQPTGLPTSRNPGAAAWHPARSVPTPGCSGRCRPSPVTPPHSACGPETQRRAVANKTFLGQFGGVAPWSVGLVTGSPSPACPQRPSPPNLCDQGSHCTDGTLRPRQLSGWPRSLGLWGRGPRLCAEPAPGGRSAFSMMPALLTTSIPNPPPF</sequence>
<dbReference type="InParanoid" id="A0A6J3QVH2"/>
<feature type="region of interest" description="Disordered" evidence="11">
    <location>
        <begin position="127"/>
        <end position="159"/>
    </location>
</feature>
<comment type="similarity">
    <text evidence="2">Belongs to the mitochondrial carrier (TC 2.A.29) family.</text>
</comment>
<dbReference type="GO" id="GO:0005743">
    <property type="term" value="C:mitochondrial inner membrane"/>
    <property type="evidence" value="ECO:0007669"/>
    <property type="project" value="UniProtKB-SubCell"/>
</dbReference>
<dbReference type="CTD" id="283600"/>
<keyword evidence="8" id="KW-0496">Mitochondrion</keyword>
<dbReference type="AlphaFoldDB" id="A0A6J3QVH2"/>
<evidence type="ECO:0000256" key="6">
    <source>
        <dbReference type="ARBA" id="ARBA00022792"/>
    </source>
</evidence>
<dbReference type="PROSITE" id="PS50920">
    <property type="entry name" value="SOLCAR"/>
    <property type="match status" value="2"/>
</dbReference>
<evidence type="ECO:0000256" key="1">
    <source>
        <dbReference type="ARBA" id="ARBA00004448"/>
    </source>
</evidence>
<gene>
    <name evidence="13" type="primary">SLC25A47</name>
</gene>
<feature type="repeat" description="Solcar" evidence="10">
    <location>
        <begin position="1"/>
        <end position="80"/>
    </location>
</feature>
<keyword evidence="3" id="KW-0813">Transport</keyword>
<evidence type="ECO:0000256" key="5">
    <source>
        <dbReference type="ARBA" id="ARBA00022737"/>
    </source>
</evidence>
<dbReference type="InterPro" id="IPR050567">
    <property type="entry name" value="Mitochondrial_Carrier"/>
</dbReference>
<dbReference type="InterPro" id="IPR023395">
    <property type="entry name" value="MCP_dom_sf"/>
</dbReference>
<protein>
    <submittedName>
        <fullName evidence="13">Solute carrier family 25 member 47 isoform X1</fullName>
    </submittedName>
</protein>
<keyword evidence="4 10" id="KW-0812">Transmembrane</keyword>
<evidence type="ECO:0000256" key="9">
    <source>
        <dbReference type="ARBA" id="ARBA00023136"/>
    </source>
</evidence>
<evidence type="ECO:0000256" key="10">
    <source>
        <dbReference type="PROSITE-ProRule" id="PRU00282"/>
    </source>
</evidence>
<dbReference type="SUPFAM" id="SSF103506">
    <property type="entry name" value="Mitochondrial carrier"/>
    <property type="match status" value="1"/>
</dbReference>
<proteinExistence type="inferred from homology"/>
<organism evidence="12 13">
    <name type="scientific">Tursiops truncatus</name>
    <name type="common">Atlantic bottle-nosed dolphin</name>
    <name type="synonym">Delphinus truncatus</name>
    <dbReference type="NCBI Taxonomy" id="9739"/>
    <lineage>
        <taxon>Eukaryota</taxon>
        <taxon>Metazoa</taxon>
        <taxon>Chordata</taxon>
        <taxon>Craniata</taxon>
        <taxon>Vertebrata</taxon>
        <taxon>Euteleostomi</taxon>
        <taxon>Mammalia</taxon>
        <taxon>Eutheria</taxon>
        <taxon>Laurasiatheria</taxon>
        <taxon>Artiodactyla</taxon>
        <taxon>Whippomorpha</taxon>
        <taxon>Cetacea</taxon>
        <taxon>Odontoceti</taxon>
        <taxon>Delphinidae</taxon>
        <taxon>Tursiops</taxon>
    </lineage>
</organism>
<accession>A0A6J3QVH2</accession>
<dbReference type="InterPro" id="IPR018108">
    <property type="entry name" value="MCP_transmembrane"/>
</dbReference>
<evidence type="ECO:0000256" key="11">
    <source>
        <dbReference type="SAM" id="MobiDB-lite"/>
    </source>
</evidence>
<dbReference type="Gene3D" id="1.50.40.10">
    <property type="entry name" value="Mitochondrial carrier domain"/>
    <property type="match status" value="1"/>
</dbReference>
<evidence type="ECO:0000256" key="8">
    <source>
        <dbReference type="ARBA" id="ARBA00023128"/>
    </source>
</evidence>
<reference evidence="13" key="1">
    <citation type="submission" date="2025-08" db="UniProtKB">
        <authorList>
            <consortium name="RefSeq"/>
        </authorList>
    </citation>
    <scope>IDENTIFICATION</scope>
    <source>
        <tissue evidence="13">Spleen</tissue>
    </source>
</reference>
<comment type="subcellular location">
    <subcellularLocation>
        <location evidence="1">Mitochondrion inner membrane</location>
        <topology evidence="1">Multi-pass membrane protein</topology>
    </subcellularLocation>
</comment>
<feature type="compositionally biased region" description="Low complexity" evidence="11">
    <location>
        <begin position="415"/>
        <end position="428"/>
    </location>
</feature>
<dbReference type="OrthoDB" id="193856at2759"/>
<dbReference type="GO" id="GO:0022857">
    <property type="term" value="F:transmembrane transporter activity"/>
    <property type="evidence" value="ECO:0007669"/>
    <property type="project" value="TreeGrafter"/>
</dbReference>
<dbReference type="PANTHER" id="PTHR45624:SF3">
    <property type="entry name" value="SOLUTE CARRIER FAMILY 25 MEMBER 47"/>
    <property type="match status" value="1"/>
</dbReference>
<feature type="repeat" description="Solcar" evidence="10">
    <location>
        <begin position="93"/>
        <end position="212"/>
    </location>
</feature>
<feature type="region of interest" description="Disordered" evidence="11">
    <location>
        <begin position="538"/>
        <end position="562"/>
    </location>
</feature>
<dbReference type="Pfam" id="PF00153">
    <property type="entry name" value="Mito_carr"/>
    <property type="match status" value="2"/>
</dbReference>
<dbReference type="PANTHER" id="PTHR45624">
    <property type="entry name" value="MITOCHONDRIAL BASIC AMINO ACIDS TRANSPORTER-RELATED"/>
    <property type="match status" value="1"/>
</dbReference>
<evidence type="ECO:0000256" key="2">
    <source>
        <dbReference type="ARBA" id="ARBA00006375"/>
    </source>
</evidence>
<dbReference type="Proteomes" id="UP000245320">
    <property type="component" value="Chromosome 2"/>
</dbReference>
<dbReference type="RefSeq" id="XP_033706505.1">
    <property type="nucleotide sequence ID" value="XM_033850614.1"/>
</dbReference>